<proteinExistence type="inferred from homology"/>
<reference evidence="5 6" key="1">
    <citation type="submission" date="2018-02" db="EMBL/GenBank/DDBJ databases">
        <title>The genomes of Aspergillus section Nigri reveals drivers in fungal speciation.</title>
        <authorList>
            <consortium name="DOE Joint Genome Institute"/>
            <person name="Vesth T.C."/>
            <person name="Nybo J."/>
            <person name="Theobald S."/>
            <person name="Brandl J."/>
            <person name="Frisvad J.C."/>
            <person name="Nielsen K.F."/>
            <person name="Lyhne E.K."/>
            <person name="Kogle M.E."/>
            <person name="Kuo A."/>
            <person name="Riley R."/>
            <person name="Clum A."/>
            <person name="Nolan M."/>
            <person name="Lipzen A."/>
            <person name="Salamov A."/>
            <person name="Henrissat B."/>
            <person name="Wiebenga A."/>
            <person name="De vries R.P."/>
            <person name="Grigoriev I.V."/>
            <person name="Mortensen U.H."/>
            <person name="Andersen M.R."/>
            <person name="Baker S.E."/>
        </authorList>
    </citation>
    <scope>NUCLEOTIDE SEQUENCE [LARGE SCALE GENOMIC DNA]</scope>
    <source>
        <strain evidence="5 6">CBS 707.79</strain>
    </source>
</reference>
<feature type="signal peptide" evidence="2">
    <location>
        <begin position="1"/>
        <end position="19"/>
    </location>
</feature>
<dbReference type="PANTHER" id="PTHR22935:SF95">
    <property type="entry name" value="BETA-LACTAMASE-LIKE 1-RELATED"/>
    <property type="match status" value="1"/>
</dbReference>
<feature type="domain" description="Beta-lactamase-like ARB-00930-like C-terminal" evidence="4">
    <location>
        <begin position="405"/>
        <end position="561"/>
    </location>
</feature>
<dbReference type="Gene3D" id="3.40.710.10">
    <property type="entry name" value="DD-peptidase/beta-lactamase superfamily"/>
    <property type="match status" value="1"/>
</dbReference>
<name>A0A319DJB4_9EURO</name>
<keyword evidence="2" id="KW-0732">Signal</keyword>
<dbReference type="STRING" id="1448320.A0A319DJB4"/>
<dbReference type="PROSITE" id="PS51257">
    <property type="entry name" value="PROKAR_LIPOPROTEIN"/>
    <property type="match status" value="1"/>
</dbReference>
<dbReference type="Proteomes" id="UP000247810">
    <property type="component" value="Unassembled WGS sequence"/>
</dbReference>
<dbReference type="InterPro" id="IPR012338">
    <property type="entry name" value="Beta-lactam/transpept-like"/>
</dbReference>
<keyword evidence="6" id="KW-1185">Reference proteome</keyword>
<protein>
    <submittedName>
        <fullName evidence="5">Beta-lactamase/transpeptidase-like protein</fullName>
    </submittedName>
</protein>
<organism evidence="5 6">
    <name type="scientific">Aspergillus ellipticus CBS 707.79</name>
    <dbReference type="NCBI Taxonomy" id="1448320"/>
    <lineage>
        <taxon>Eukaryota</taxon>
        <taxon>Fungi</taxon>
        <taxon>Dikarya</taxon>
        <taxon>Ascomycota</taxon>
        <taxon>Pezizomycotina</taxon>
        <taxon>Eurotiomycetes</taxon>
        <taxon>Eurotiomycetidae</taxon>
        <taxon>Eurotiales</taxon>
        <taxon>Aspergillaceae</taxon>
        <taxon>Aspergillus</taxon>
        <taxon>Aspergillus subgen. Circumdati</taxon>
    </lineage>
</organism>
<dbReference type="Pfam" id="PF26335">
    <property type="entry name" value="ARB_00930_C"/>
    <property type="match status" value="1"/>
</dbReference>
<dbReference type="InterPro" id="IPR051478">
    <property type="entry name" value="Beta-lactamase-like_AB/R"/>
</dbReference>
<dbReference type="PANTHER" id="PTHR22935">
    <property type="entry name" value="PENICILLIN-BINDING PROTEIN"/>
    <property type="match status" value="1"/>
</dbReference>
<gene>
    <name evidence="5" type="ORF">BO71DRAFT_414305</name>
</gene>
<dbReference type="Pfam" id="PF00144">
    <property type="entry name" value="Beta-lactamase"/>
    <property type="match status" value="1"/>
</dbReference>
<evidence type="ECO:0000256" key="1">
    <source>
        <dbReference type="ARBA" id="ARBA00038473"/>
    </source>
</evidence>
<dbReference type="SUPFAM" id="SSF56601">
    <property type="entry name" value="beta-lactamase/transpeptidase-like"/>
    <property type="match status" value="1"/>
</dbReference>
<dbReference type="OrthoDB" id="10250282at2759"/>
<feature type="domain" description="Beta-lactamase-related" evidence="3">
    <location>
        <begin position="78"/>
        <end position="381"/>
    </location>
</feature>
<evidence type="ECO:0000259" key="4">
    <source>
        <dbReference type="Pfam" id="PF26335"/>
    </source>
</evidence>
<dbReference type="VEuPathDB" id="FungiDB:BO71DRAFT_414305"/>
<evidence type="ECO:0000313" key="5">
    <source>
        <dbReference type="EMBL" id="PYH88178.1"/>
    </source>
</evidence>
<dbReference type="InterPro" id="IPR058664">
    <property type="entry name" value="ARB_00930-like_C"/>
</dbReference>
<evidence type="ECO:0000313" key="6">
    <source>
        <dbReference type="Proteomes" id="UP000247810"/>
    </source>
</evidence>
<comment type="similarity">
    <text evidence="1">Belongs to the beta-lactamase family.</text>
</comment>
<dbReference type="InterPro" id="IPR001466">
    <property type="entry name" value="Beta-lactam-related"/>
</dbReference>
<dbReference type="EMBL" id="KZ826118">
    <property type="protein sequence ID" value="PYH88178.1"/>
    <property type="molecule type" value="Genomic_DNA"/>
</dbReference>
<evidence type="ECO:0000259" key="3">
    <source>
        <dbReference type="Pfam" id="PF00144"/>
    </source>
</evidence>
<evidence type="ECO:0000256" key="2">
    <source>
        <dbReference type="SAM" id="SignalP"/>
    </source>
</evidence>
<accession>A0A319DJB4</accession>
<feature type="chain" id="PRO_5016414996" evidence="2">
    <location>
        <begin position="20"/>
        <end position="562"/>
    </location>
</feature>
<sequence>MRIALSLAVLAPLAHQALAACEPEITFPPPRLTPDNLAEAFAQVDASIQALVAAGVFNATSFSLEVASPARTLHSVYHAAQDARQPVNASAAYRIASNTKLFTALGILQEEAAGRLSLDDRITKFIPTLRRAAGPIAWDAITLRTLLAHLSGIPDNYAEEDLILSLSDPSAVGLPDLSAQEMARLPTCEGFSNYTEPCTTEELLGYLQQASPVFPAKVETSYSNVGYDLLGQVLAKVSNLTYEQYIETAILQPLNLTGTAFTPTATSIQVEDSYYGVELGEGNPSAGLYSSAADMIRFLRFALAQHNNITPALNWFLPAAYSSGAHSFLGYPWEIFRSPAILPNSTRSVTLNTKGGGLTGYYTYSFVVPVYDLVMFMAVAGELTGLNELLDVVIDPILVGAEAVAQERLATAYAGTYRAASNTGLNSSMTIGHSDDKSLFVSAWVSNATDVMAALVPLVAAQEGSGDNIYFEFLPTFETRTAADGRVGEVWRFINVLGGDGGDTETRGNASSIWQDYCVSNIDPLSYGGVGLNEAVFWRAGNATAAVQSLELSAFRVVLQRE</sequence>
<dbReference type="AlphaFoldDB" id="A0A319DJB4"/>